<dbReference type="InterPro" id="IPR042099">
    <property type="entry name" value="ANL_N_sf"/>
</dbReference>
<name>A0ABV2BRR6_9GAMM</name>
<gene>
    <name evidence="1" type="ORF">ABVT43_05830</name>
</gene>
<accession>A0ABV2BRR6</accession>
<dbReference type="SUPFAM" id="SSF56801">
    <property type="entry name" value="Acetyl-CoA synthetase-like"/>
    <property type="match status" value="1"/>
</dbReference>
<dbReference type="Pfam" id="PF13193">
    <property type="entry name" value="AMP-binding_C"/>
    <property type="match status" value="1"/>
</dbReference>
<dbReference type="NCBIfam" id="NF004837">
    <property type="entry name" value="PRK06187.1"/>
    <property type="match status" value="1"/>
</dbReference>
<proteinExistence type="predicted"/>
<dbReference type="PANTHER" id="PTHR43767">
    <property type="entry name" value="LONG-CHAIN-FATTY-ACID--COA LIGASE"/>
    <property type="match status" value="1"/>
</dbReference>
<dbReference type="EMBL" id="JBEVCJ010000005">
    <property type="protein sequence ID" value="MET1254640.1"/>
    <property type="molecule type" value="Genomic_DNA"/>
</dbReference>
<dbReference type="Pfam" id="PF00501">
    <property type="entry name" value="AMP-binding"/>
    <property type="match status" value="1"/>
</dbReference>
<protein>
    <submittedName>
        <fullName evidence="1">Long-chain-fatty-acid--CoA ligase</fullName>
        <ecNumber evidence="1">6.2.1.3</ecNumber>
    </submittedName>
</protein>
<dbReference type="PANTHER" id="PTHR43767:SF1">
    <property type="entry name" value="NONRIBOSOMAL PEPTIDE SYNTHASE PES1 (EUROFUNG)-RELATED"/>
    <property type="match status" value="1"/>
</dbReference>
<dbReference type="Gene3D" id="3.30.300.30">
    <property type="match status" value="1"/>
</dbReference>
<dbReference type="InterPro" id="IPR045851">
    <property type="entry name" value="AMP-bd_C_sf"/>
</dbReference>
<dbReference type="Gene3D" id="3.40.50.12780">
    <property type="entry name" value="N-terminal domain of ligase-like"/>
    <property type="match status" value="1"/>
</dbReference>
<keyword evidence="1" id="KW-0436">Ligase</keyword>
<sequence length="543" mass="60012">MIHFAEINTLAQTLPFHAERTPEKLALVSKDGEVTYQQLNELSGRAANALLAEGIPSGSRVAYLGKESQAYFELIFACAKTKNVIVPINWRLTSDEVKHILSDSESVILVVDHDLTAIIDPIKSELKHLNKILLADSPHSLSQNSPTQSQNNTDLVETTKDYTYQNWRDSASDTHIEIKVKGKDAVAQLYTSGTTGLPKGVVLPHQSYFKVRDALQSESLHWIDWQEGDNSLIGIPGFHVGGLWWSAQGFNAGITNISIPVFSSQLAIKLIKDYPITTMCVVPAMIQMILSEKNIQSSDFHSLRKVVYGGSPIGETLLSRGIEIMDCDFAQIYGLTETGNTAVCLPPEAHQIGSELLKAAGRPYPGFALKIIDSNNNILTTGEVGEVCIKTPSHMLEYWKNPKATFETLVDGWIHTGDAGYLNAAGYLFICDRIKDTIIVAGENVYPAEIENALGKCDGVVESAVIGIPDERWGEAILAFIVFDESAEQSIRQVCLALQNKLASFKIPTQFKIVDKIPRNASGKILRRILRDEFWKNKERMVN</sequence>
<dbReference type="Proteomes" id="UP001548189">
    <property type="component" value="Unassembled WGS sequence"/>
</dbReference>
<organism evidence="1 2">
    <name type="scientific">Aliikangiella maris</name>
    <dbReference type="NCBI Taxonomy" id="3162458"/>
    <lineage>
        <taxon>Bacteria</taxon>
        <taxon>Pseudomonadati</taxon>
        <taxon>Pseudomonadota</taxon>
        <taxon>Gammaproteobacteria</taxon>
        <taxon>Oceanospirillales</taxon>
        <taxon>Pleioneaceae</taxon>
        <taxon>Aliikangiella</taxon>
    </lineage>
</organism>
<dbReference type="GO" id="GO:0004467">
    <property type="term" value="F:long-chain fatty acid-CoA ligase activity"/>
    <property type="evidence" value="ECO:0007669"/>
    <property type="project" value="UniProtKB-EC"/>
</dbReference>
<dbReference type="EC" id="6.2.1.3" evidence="1"/>
<keyword evidence="2" id="KW-1185">Reference proteome</keyword>
<dbReference type="InterPro" id="IPR000873">
    <property type="entry name" value="AMP-dep_synth/lig_dom"/>
</dbReference>
<evidence type="ECO:0000313" key="1">
    <source>
        <dbReference type="EMBL" id="MET1254640.1"/>
    </source>
</evidence>
<comment type="caution">
    <text evidence="1">The sequence shown here is derived from an EMBL/GenBank/DDBJ whole genome shotgun (WGS) entry which is preliminary data.</text>
</comment>
<evidence type="ECO:0000313" key="2">
    <source>
        <dbReference type="Proteomes" id="UP001548189"/>
    </source>
</evidence>
<dbReference type="InterPro" id="IPR025110">
    <property type="entry name" value="AMP-bd_C"/>
</dbReference>
<reference evidence="1 2" key="1">
    <citation type="submission" date="2024-06" db="EMBL/GenBank/DDBJ databases">
        <authorList>
            <person name="Li F."/>
        </authorList>
    </citation>
    <scope>NUCLEOTIDE SEQUENCE [LARGE SCALE GENOMIC DNA]</scope>
    <source>
        <strain evidence="1 2">GXAS 311</strain>
    </source>
</reference>
<dbReference type="InterPro" id="IPR050237">
    <property type="entry name" value="ATP-dep_AMP-bd_enzyme"/>
</dbReference>